<gene>
    <name evidence="1" type="ORF">AAX29_00156</name>
</gene>
<sequence>MKYFLLIILFCANIFAKDESKIIIAGPIASVSHPILHMVQENVLKEFGKELEFKLWNNPDELRAIILKKEADFIALPTNVAANLYNKGVDLKLLSVSIWGILELLSRDKNLKTIEDFKNKEIIVPFRADMPDIILQALIRKAGFDPKKDFKLKYLATPVDAMQMMILRRAEHVLLAEPAVSIALRKSTSFPVKLLAPDIFRSINLQEEWGRLYNIESKIPQAGLAYIGDTKGKEELINKVLKEYEKAIYWYKTNKKDASLLVSKRLTMLDKDGLEDSIDFVRFEYIDSENSKNDLEFFFKVLLENDPKLIGGKLPDEGFYYK</sequence>
<dbReference type="STRING" id="544718.AAX25_00922"/>
<dbReference type="SUPFAM" id="SSF53850">
    <property type="entry name" value="Periplasmic binding protein-like II"/>
    <property type="match status" value="1"/>
</dbReference>
<dbReference type="Proteomes" id="UP000093281">
    <property type="component" value="Unassembled WGS sequence"/>
</dbReference>
<protein>
    <recommendedName>
        <fullName evidence="3">ABC transporter substrate-binding protein</fullName>
    </recommendedName>
</protein>
<name>A0A1C0B9B1_9BACT</name>
<dbReference type="EMBL" id="LCUJ01000001">
    <property type="protein sequence ID" value="OCM00158.1"/>
    <property type="molecule type" value="Genomic_DNA"/>
</dbReference>
<dbReference type="OrthoDB" id="9814375at2"/>
<evidence type="ECO:0000313" key="1">
    <source>
        <dbReference type="EMBL" id="OCM00158.1"/>
    </source>
</evidence>
<comment type="caution">
    <text evidence="1">The sequence shown here is derived from an EMBL/GenBank/DDBJ whole genome shotgun (WGS) entry which is preliminary data.</text>
</comment>
<evidence type="ECO:0008006" key="3">
    <source>
        <dbReference type="Google" id="ProtNLM"/>
    </source>
</evidence>
<proteinExistence type="predicted"/>
<evidence type="ECO:0000313" key="2">
    <source>
        <dbReference type="Proteomes" id="UP000093281"/>
    </source>
</evidence>
<organism evidence="1 2">
    <name type="scientific">Aliarcobacter thereius</name>
    <dbReference type="NCBI Taxonomy" id="544718"/>
    <lineage>
        <taxon>Bacteria</taxon>
        <taxon>Pseudomonadati</taxon>
        <taxon>Campylobacterota</taxon>
        <taxon>Epsilonproteobacteria</taxon>
        <taxon>Campylobacterales</taxon>
        <taxon>Arcobacteraceae</taxon>
        <taxon>Aliarcobacter</taxon>
    </lineage>
</organism>
<accession>A0A1C0B9B1</accession>
<dbReference type="PANTHER" id="PTHR30024">
    <property type="entry name" value="ALIPHATIC SULFONATES-BINDING PROTEIN-RELATED"/>
    <property type="match status" value="1"/>
</dbReference>
<dbReference type="PIRSF" id="PIRSF027386">
    <property type="entry name" value="UCP027386_ABC_sbc_TM0202"/>
    <property type="match status" value="1"/>
</dbReference>
<dbReference type="Gene3D" id="3.40.190.10">
    <property type="entry name" value="Periplasmic binding protein-like II"/>
    <property type="match status" value="2"/>
</dbReference>
<dbReference type="RefSeq" id="WP_066185216.1">
    <property type="nucleotide sequence ID" value="NZ_LCUJ01000001.1"/>
</dbReference>
<dbReference type="AlphaFoldDB" id="A0A1C0B9B1"/>
<reference evidence="2" key="1">
    <citation type="submission" date="2015-05" db="EMBL/GenBank/DDBJ databases">
        <authorList>
            <person name="Rovetto F."/>
            <person name="Cocolin L."/>
            <person name="Illeghems K."/>
            <person name="Van Nieuwerburgh F."/>
            <person name="Houf K."/>
        </authorList>
    </citation>
    <scope>NUCLEOTIDE SEQUENCE [LARGE SCALE GENOMIC DNA]</scope>
    <source>
        <strain evidence="2">DU22</strain>
    </source>
</reference>
<dbReference type="PATRIC" id="fig|544718.51.peg.147"/>
<dbReference type="PANTHER" id="PTHR30024:SF46">
    <property type="entry name" value="ABC TRANSPORTER, SUBSTRATE-BINDING LIPOPROTEIN"/>
    <property type="match status" value="1"/>
</dbReference>
<dbReference type="InterPro" id="IPR027024">
    <property type="entry name" value="UCP027386_ABC_sbc_TM0202"/>
</dbReference>